<keyword evidence="2" id="KW-1185">Reference proteome</keyword>
<name>A0ABP8VU58_9MICO</name>
<dbReference type="RefSeq" id="WP_345374943.1">
    <property type="nucleotide sequence ID" value="NZ_BAABLM010000002.1"/>
</dbReference>
<comment type="caution">
    <text evidence="1">The sequence shown here is derived from an EMBL/GenBank/DDBJ whole genome shotgun (WGS) entry which is preliminary data.</text>
</comment>
<dbReference type="InterPro" id="IPR029058">
    <property type="entry name" value="AB_hydrolase_fold"/>
</dbReference>
<protein>
    <recommendedName>
        <fullName evidence="3">Alpha/beta hydrolase</fullName>
    </recommendedName>
</protein>
<accession>A0ABP8VU58</accession>
<organism evidence="1 2">
    <name type="scientific">Frondihabitans cladoniiphilus</name>
    <dbReference type="NCBI Taxonomy" id="715785"/>
    <lineage>
        <taxon>Bacteria</taxon>
        <taxon>Bacillati</taxon>
        <taxon>Actinomycetota</taxon>
        <taxon>Actinomycetes</taxon>
        <taxon>Micrococcales</taxon>
        <taxon>Microbacteriaceae</taxon>
        <taxon>Frondihabitans</taxon>
    </lineage>
</organism>
<evidence type="ECO:0000313" key="2">
    <source>
        <dbReference type="Proteomes" id="UP001501295"/>
    </source>
</evidence>
<proteinExistence type="predicted"/>
<dbReference type="EMBL" id="BAABLM010000002">
    <property type="protein sequence ID" value="GAA4671954.1"/>
    <property type="molecule type" value="Genomic_DNA"/>
</dbReference>
<reference evidence="2" key="1">
    <citation type="journal article" date="2019" name="Int. J. Syst. Evol. Microbiol.">
        <title>The Global Catalogue of Microorganisms (GCM) 10K type strain sequencing project: providing services to taxonomists for standard genome sequencing and annotation.</title>
        <authorList>
            <consortium name="The Broad Institute Genomics Platform"/>
            <consortium name="The Broad Institute Genome Sequencing Center for Infectious Disease"/>
            <person name="Wu L."/>
            <person name="Ma J."/>
        </authorList>
    </citation>
    <scope>NUCLEOTIDE SEQUENCE [LARGE SCALE GENOMIC DNA]</scope>
    <source>
        <strain evidence="2">JCM 18956</strain>
    </source>
</reference>
<evidence type="ECO:0008006" key="3">
    <source>
        <dbReference type="Google" id="ProtNLM"/>
    </source>
</evidence>
<evidence type="ECO:0000313" key="1">
    <source>
        <dbReference type="EMBL" id="GAA4671954.1"/>
    </source>
</evidence>
<sequence>MTSRLRLLARDARWWVADYAFAAYWQLRAITGPRDAPTYLSGEGRPVVVLPGVWETWAFLRPLIAHVHAAGHPVHVLDALAWNGRPVADTAKEVAAYVLDHDLHDVVLLAHSKGGLIGKYVMAMLDDAHRVDAMVAVCTPFSGSRYAPYLLLKSIRAFSPRDPTTLLLARNQAINARIVSIYGEFDPHIPEGSELVGARNVRLHAGGHFRILAHPRTIATVLEVADSGTTGV</sequence>
<dbReference type="Proteomes" id="UP001501295">
    <property type="component" value="Unassembled WGS sequence"/>
</dbReference>
<dbReference type="Gene3D" id="3.40.50.1820">
    <property type="entry name" value="alpha/beta hydrolase"/>
    <property type="match status" value="1"/>
</dbReference>
<gene>
    <name evidence="1" type="ORF">GCM10025780_14840</name>
</gene>
<dbReference type="SUPFAM" id="SSF53474">
    <property type="entry name" value="alpha/beta-Hydrolases"/>
    <property type="match status" value="1"/>
</dbReference>